<evidence type="ECO:0008006" key="3">
    <source>
        <dbReference type="Google" id="ProtNLM"/>
    </source>
</evidence>
<accession>A0ABU8H762</accession>
<evidence type="ECO:0000313" key="2">
    <source>
        <dbReference type="Proteomes" id="UP001367771"/>
    </source>
</evidence>
<dbReference type="RefSeq" id="WP_271301018.1">
    <property type="nucleotide sequence ID" value="NZ_JBBBDM010000015.1"/>
</dbReference>
<reference evidence="1 2" key="1">
    <citation type="journal article" date="2013" name="Int. J. Syst. Evol. Microbiol.">
        <title>Sphingomonas kyungheensis sp. nov., a bacterium with ginsenoside-converting activity isolated from soil of a ginseng field.</title>
        <authorList>
            <person name="Son H.M."/>
            <person name="Yang J.E."/>
            <person name="Park Y."/>
            <person name="Han C.K."/>
            <person name="Kim S.G."/>
            <person name="Kook M."/>
            <person name="Yi T.H."/>
        </authorList>
    </citation>
    <scope>NUCLEOTIDE SEQUENCE [LARGE SCALE GENOMIC DNA]</scope>
    <source>
        <strain evidence="1 2">LMG 26582</strain>
    </source>
</reference>
<sequence length="402" mass="43009">MTIPSGPAQEDAVPVGLDAARATLRVDAAGLHGAGAAILAEAISSARYVLIGEDHLSREIPAFTLGICRLMVPDGLDALAVEIGPEAARLVDAHLRRGDRLARLAAVLTAHPDAFAFQNGRDESDMAAACAALAGPDFQLWGLDQEFLGAPGYLFEQMRAARPGPIARAAIARLAAADRAATRRAVASGAAGDLFLYHVDDRQLAETDAAILHDGGAHVAALFDALCETRAIYLRQEEDGRASNFRRARLMQRTLLRYLAARPRPPRLLFKFGAVHMGKGINALGQRDLGDFVAEHAREEGVGALHIAVYGARGVRALYGGVGRQVRHQPFVLTDDADYAWLAPALPSAADTRTGDWTLIDLRRLRTTASPLPSPAWRDAVHRYDLVVVAPELTPSSLIGTL</sequence>
<organism evidence="1 2">
    <name type="scientific">Sphingomonas kyungheensis</name>
    <dbReference type="NCBI Taxonomy" id="1069987"/>
    <lineage>
        <taxon>Bacteria</taxon>
        <taxon>Pseudomonadati</taxon>
        <taxon>Pseudomonadota</taxon>
        <taxon>Alphaproteobacteria</taxon>
        <taxon>Sphingomonadales</taxon>
        <taxon>Sphingomonadaceae</taxon>
        <taxon>Sphingomonas</taxon>
    </lineage>
</organism>
<dbReference type="SUPFAM" id="SSF159501">
    <property type="entry name" value="EreA/ChaN-like"/>
    <property type="match status" value="1"/>
</dbReference>
<dbReference type="EMBL" id="JBBBDM010000015">
    <property type="protein sequence ID" value="MEI5688877.1"/>
    <property type="molecule type" value="Genomic_DNA"/>
</dbReference>
<dbReference type="Proteomes" id="UP001367771">
    <property type="component" value="Unassembled WGS sequence"/>
</dbReference>
<gene>
    <name evidence="1" type="ORF">V8201_17425</name>
</gene>
<protein>
    <recommendedName>
        <fullName evidence="3">Erythromycin esterase</fullName>
    </recommendedName>
</protein>
<evidence type="ECO:0000313" key="1">
    <source>
        <dbReference type="EMBL" id="MEI5688877.1"/>
    </source>
</evidence>
<keyword evidence="2" id="KW-1185">Reference proteome</keyword>
<proteinExistence type="predicted"/>
<name>A0ABU8H762_9SPHN</name>
<comment type="caution">
    <text evidence="1">The sequence shown here is derived from an EMBL/GenBank/DDBJ whole genome shotgun (WGS) entry which is preliminary data.</text>
</comment>